<evidence type="ECO:0000313" key="2">
    <source>
        <dbReference type="Proteomes" id="UP001341840"/>
    </source>
</evidence>
<comment type="caution">
    <text evidence="1">The sequence shown here is derived from an EMBL/GenBank/DDBJ whole genome shotgun (WGS) entry which is preliminary data.</text>
</comment>
<name>A0ABU6TXA2_9FABA</name>
<organism evidence="1 2">
    <name type="scientific">Stylosanthes scabra</name>
    <dbReference type="NCBI Taxonomy" id="79078"/>
    <lineage>
        <taxon>Eukaryota</taxon>
        <taxon>Viridiplantae</taxon>
        <taxon>Streptophyta</taxon>
        <taxon>Embryophyta</taxon>
        <taxon>Tracheophyta</taxon>
        <taxon>Spermatophyta</taxon>
        <taxon>Magnoliopsida</taxon>
        <taxon>eudicotyledons</taxon>
        <taxon>Gunneridae</taxon>
        <taxon>Pentapetalae</taxon>
        <taxon>rosids</taxon>
        <taxon>fabids</taxon>
        <taxon>Fabales</taxon>
        <taxon>Fabaceae</taxon>
        <taxon>Papilionoideae</taxon>
        <taxon>50 kb inversion clade</taxon>
        <taxon>dalbergioids sensu lato</taxon>
        <taxon>Dalbergieae</taxon>
        <taxon>Pterocarpus clade</taxon>
        <taxon>Stylosanthes</taxon>
    </lineage>
</organism>
<gene>
    <name evidence="1" type="ORF">PIB30_102848</name>
</gene>
<sequence>MRNLFVGNYYRRHKNRQYYDVLVGPGALAEGGGRGGCRAGCGGGGRDGGGEDIENNGTAALDDEELRCICLMNVYIWEPVLFQ</sequence>
<protein>
    <submittedName>
        <fullName evidence="1">Uncharacterized protein</fullName>
    </submittedName>
</protein>
<keyword evidence="2" id="KW-1185">Reference proteome</keyword>
<reference evidence="1 2" key="1">
    <citation type="journal article" date="2023" name="Plants (Basel)">
        <title>Bridging the Gap: Combining Genomics and Transcriptomics Approaches to Understand Stylosanthes scabra, an Orphan Legume from the Brazilian Caatinga.</title>
        <authorList>
            <person name="Ferreira-Neto J.R.C."/>
            <person name="da Silva M.D."/>
            <person name="Binneck E."/>
            <person name="de Melo N.F."/>
            <person name="da Silva R.H."/>
            <person name="de Melo A.L.T.M."/>
            <person name="Pandolfi V."/>
            <person name="Bustamante F.O."/>
            <person name="Brasileiro-Vidal A.C."/>
            <person name="Benko-Iseppon A.M."/>
        </authorList>
    </citation>
    <scope>NUCLEOTIDE SEQUENCE [LARGE SCALE GENOMIC DNA]</scope>
    <source>
        <tissue evidence="1">Leaves</tissue>
    </source>
</reference>
<evidence type="ECO:0000313" key="1">
    <source>
        <dbReference type="EMBL" id="MED6153526.1"/>
    </source>
</evidence>
<proteinExistence type="predicted"/>
<dbReference type="EMBL" id="JASCZI010093857">
    <property type="protein sequence ID" value="MED6153526.1"/>
    <property type="molecule type" value="Genomic_DNA"/>
</dbReference>
<dbReference type="Proteomes" id="UP001341840">
    <property type="component" value="Unassembled WGS sequence"/>
</dbReference>
<accession>A0ABU6TXA2</accession>